<evidence type="ECO:0008006" key="2">
    <source>
        <dbReference type="Google" id="ProtNLM"/>
    </source>
</evidence>
<evidence type="ECO:0000313" key="1">
    <source>
        <dbReference type="EMBL" id="QHU12014.1"/>
    </source>
</evidence>
<dbReference type="SUPFAM" id="SSF53756">
    <property type="entry name" value="UDP-Glycosyltransferase/glycogen phosphorylase"/>
    <property type="match status" value="1"/>
</dbReference>
<proteinExistence type="predicted"/>
<dbReference type="AlphaFoldDB" id="A0A6C0K7C1"/>
<protein>
    <recommendedName>
        <fullName evidence="2">Glycosyltransferase</fullName>
    </recommendedName>
</protein>
<reference evidence="1" key="1">
    <citation type="journal article" date="2020" name="Nature">
        <title>Giant virus diversity and host interactions through global metagenomics.</title>
        <authorList>
            <person name="Schulz F."/>
            <person name="Roux S."/>
            <person name="Paez-Espino D."/>
            <person name="Jungbluth S."/>
            <person name="Walsh D.A."/>
            <person name="Denef V.J."/>
            <person name="McMahon K.D."/>
            <person name="Konstantinidis K.T."/>
            <person name="Eloe-Fadrosh E.A."/>
            <person name="Kyrpides N.C."/>
            <person name="Woyke T."/>
        </authorList>
    </citation>
    <scope>NUCLEOTIDE SEQUENCE</scope>
    <source>
        <strain evidence="1">GVMAG-S-1101169-75</strain>
    </source>
</reference>
<sequence>MTSPSSYQKLFFGNSIQKHWNLVEVVDEFGKPTEFIAVRGEIRSRLGEQCLLKQIRIYKKKLIGLCSYQEFPQQFCNPHDTSRYTPQRFIERFGNDVVLWCHCFRDPWNYFPMNVPALLYSETDQYPHSRYLHGLVGTVEKKYDFFVSIQDGAWNDHIRGIRVAEKWLGVMADQMGLKILVCGNHRRQNFPSPNIDVIDFQKWSDFVQCMNSARALFCSSIYDASPRIIVESLSLDMPVLLNKNILGGWKYIGEDTGRLFDPEMDPVQIQEFVGSFLAQKFSPLEYSRATFDDVHANAEFLAHHIRTLTSLRYEDFVDGFLFINLEERMDRRQTMQSEFKRMGIPETMMHRIPAIREEQCGHLGCAKSHVEALSIARQKGWKRFVILEDDFRFRVNRQQFLYTLSRFYQNTPCQEEGGVFLLAHYYLKEESTPLPTLIRRVIQATTTAGYLVCDGNAGRIQTLVDVFQGAMTDMTEELRKFLEKYPHAKMMETQNAIDQRWLPLQREQGWFYTSDPVIGVQDFSSPSSIMGPLRARKNK</sequence>
<organism evidence="1">
    <name type="scientific">viral metagenome</name>
    <dbReference type="NCBI Taxonomy" id="1070528"/>
    <lineage>
        <taxon>unclassified sequences</taxon>
        <taxon>metagenomes</taxon>
        <taxon>organismal metagenomes</taxon>
    </lineage>
</organism>
<name>A0A6C0K7C1_9ZZZZ</name>
<accession>A0A6C0K7C1</accession>
<dbReference type="EMBL" id="MN740794">
    <property type="protein sequence ID" value="QHU12014.1"/>
    <property type="molecule type" value="Genomic_DNA"/>
</dbReference>